<dbReference type="Gene3D" id="2.60.120.10">
    <property type="entry name" value="Jelly Rolls"/>
    <property type="match status" value="1"/>
</dbReference>
<feature type="region of interest" description="Disordered" evidence="1">
    <location>
        <begin position="331"/>
        <end position="419"/>
    </location>
</feature>
<evidence type="ECO:0000313" key="3">
    <source>
        <dbReference type="EMBL" id="VDL63991.1"/>
    </source>
</evidence>
<dbReference type="InterPro" id="IPR000595">
    <property type="entry name" value="cNMP-bd_dom"/>
</dbReference>
<dbReference type="InterPro" id="IPR018490">
    <property type="entry name" value="cNMP-bd_dom_sf"/>
</dbReference>
<dbReference type="InterPro" id="IPR014710">
    <property type="entry name" value="RmlC-like_jellyroll"/>
</dbReference>
<feature type="region of interest" description="Disordered" evidence="1">
    <location>
        <begin position="257"/>
        <end position="287"/>
    </location>
</feature>
<dbReference type="AlphaFoldDB" id="A0A0R3SYD6"/>
<evidence type="ECO:0000259" key="2">
    <source>
        <dbReference type="PROSITE" id="PS50042"/>
    </source>
</evidence>
<evidence type="ECO:0000313" key="4">
    <source>
        <dbReference type="Proteomes" id="UP000274504"/>
    </source>
</evidence>
<dbReference type="InterPro" id="IPR018488">
    <property type="entry name" value="cNMP-bd_CS"/>
</dbReference>
<sequence length="419" mass="47244">MAYRKLPRALRQRIADYYEHRYQGKMFDEAQILEELSECLREQIINYNCRELVAAVPFFTYADQEFVSEMVANLKFEVFQPGDLIIKEGTIGTKMYFIQEGIVDIITKDGEIATTLSDGSYFGEICLLTNAKRVASVRAEVYSNLYSLDRDSFLAVLDNYPLMRRTMESVAAERLSKIGQNPAIVSSRADLKADLSLVKEIVSSVVESEGEESDNDSNDSDDGRKEKEERAMDRIWRVIQLAKSRKKNVANEEAEEAAEAIQRHDTSNGSEFLSVPKPDSGRKRSHNRVFGLSSGVSKLFKRGGVFGEHTDNESEAYLSWDRARQQRYTKFRASFQPTAESTPLHVDEKKQSLMNDPTGSDDTQSLRGTEVESSVPLITDPDPNSSAPSRSEPPLETIRRRSSSSKGTPSKNPDNMEQK</sequence>
<dbReference type="GO" id="GO:0098855">
    <property type="term" value="C:HCN channel complex"/>
    <property type="evidence" value="ECO:0007669"/>
    <property type="project" value="TreeGrafter"/>
</dbReference>
<feature type="compositionally biased region" description="Acidic residues" evidence="1">
    <location>
        <begin position="208"/>
        <end position="220"/>
    </location>
</feature>
<dbReference type="CDD" id="cd00038">
    <property type="entry name" value="CAP_ED"/>
    <property type="match status" value="1"/>
</dbReference>
<protein>
    <submittedName>
        <fullName evidence="5">Cyclic nucleotide-binding domain-containing protein</fullName>
    </submittedName>
</protein>
<feature type="region of interest" description="Disordered" evidence="1">
    <location>
        <begin position="206"/>
        <end position="229"/>
    </location>
</feature>
<dbReference type="SMART" id="SM00100">
    <property type="entry name" value="cNMP"/>
    <property type="match status" value="1"/>
</dbReference>
<dbReference type="Proteomes" id="UP000274504">
    <property type="component" value="Unassembled WGS sequence"/>
</dbReference>
<dbReference type="OrthoDB" id="421226at2759"/>
<gene>
    <name evidence="3" type="ORF">HDID_LOCUS10779</name>
</gene>
<feature type="domain" description="Cyclic nucleotide-binding" evidence="2">
    <location>
        <begin position="58"/>
        <end position="174"/>
    </location>
</feature>
<dbReference type="PROSITE" id="PS50042">
    <property type="entry name" value="CNMP_BINDING_3"/>
    <property type="match status" value="1"/>
</dbReference>
<dbReference type="Pfam" id="PF00027">
    <property type="entry name" value="cNMP_binding"/>
    <property type="match status" value="1"/>
</dbReference>
<accession>A0A0R3SYD6</accession>
<name>A0A0R3SYD6_HYMDI</name>
<dbReference type="WBParaSite" id="HDID_0001078101-mRNA-1">
    <property type="protein sequence ID" value="HDID_0001078101-mRNA-1"/>
    <property type="gene ID" value="HDID_0001078101"/>
</dbReference>
<dbReference type="GO" id="GO:0035725">
    <property type="term" value="P:sodium ion transmembrane transport"/>
    <property type="evidence" value="ECO:0007669"/>
    <property type="project" value="TreeGrafter"/>
</dbReference>
<dbReference type="PANTHER" id="PTHR45689">
    <property type="entry name" value="I[[H]] CHANNEL, ISOFORM E"/>
    <property type="match status" value="1"/>
</dbReference>
<dbReference type="GO" id="GO:0005249">
    <property type="term" value="F:voltage-gated potassium channel activity"/>
    <property type="evidence" value="ECO:0007669"/>
    <property type="project" value="TreeGrafter"/>
</dbReference>
<dbReference type="PANTHER" id="PTHR45689:SF5">
    <property type="entry name" value="I[[H]] CHANNEL, ISOFORM E"/>
    <property type="match status" value="1"/>
</dbReference>
<evidence type="ECO:0000256" key="1">
    <source>
        <dbReference type="SAM" id="MobiDB-lite"/>
    </source>
</evidence>
<feature type="compositionally biased region" description="Polar residues" evidence="1">
    <location>
        <begin position="404"/>
        <end position="413"/>
    </location>
</feature>
<dbReference type="GO" id="GO:0003254">
    <property type="term" value="P:regulation of membrane depolarization"/>
    <property type="evidence" value="ECO:0007669"/>
    <property type="project" value="TreeGrafter"/>
</dbReference>
<dbReference type="PROSITE" id="PS00888">
    <property type="entry name" value="CNMP_BINDING_1"/>
    <property type="match status" value="1"/>
</dbReference>
<evidence type="ECO:0000313" key="5">
    <source>
        <dbReference type="WBParaSite" id="HDID_0001078101-mRNA-1"/>
    </source>
</evidence>
<proteinExistence type="predicted"/>
<dbReference type="SUPFAM" id="SSF51206">
    <property type="entry name" value="cAMP-binding domain-like"/>
    <property type="match status" value="1"/>
</dbReference>
<dbReference type="Gene3D" id="1.10.287.630">
    <property type="entry name" value="Helix hairpin bin"/>
    <property type="match status" value="1"/>
</dbReference>
<feature type="compositionally biased region" description="Polar residues" evidence="1">
    <location>
        <begin position="352"/>
        <end position="367"/>
    </location>
</feature>
<reference evidence="3 4" key="2">
    <citation type="submission" date="2018-11" db="EMBL/GenBank/DDBJ databases">
        <authorList>
            <consortium name="Pathogen Informatics"/>
        </authorList>
    </citation>
    <scope>NUCLEOTIDE SEQUENCE [LARGE SCALE GENOMIC DNA]</scope>
</reference>
<dbReference type="EMBL" id="UYSG01011922">
    <property type="protein sequence ID" value="VDL63991.1"/>
    <property type="molecule type" value="Genomic_DNA"/>
</dbReference>
<dbReference type="STRING" id="6216.A0A0R3SYD6"/>
<dbReference type="InterPro" id="IPR051413">
    <property type="entry name" value="K/Na_HCN_channel"/>
</dbReference>
<reference evidence="5" key="1">
    <citation type="submission" date="2017-02" db="UniProtKB">
        <authorList>
            <consortium name="WormBaseParasite"/>
        </authorList>
    </citation>
    <scope>IDENTIFICATION</scope>
</reference>
<organism evidence="5">
    <name type="scientific">Hymenolepis diminuta</name>
    <name type="common">Rat tapeworm</name>
    <dbReference type="NCBI Taxonomy" id="6216"/>
    <lineage>
        <taxon>Eukaryota</taxon>
        <taxon>Metazoa</taxon>
        <taxon>Spiralia</taxon>
        <taxon>Lophotrochozoa</taxon>
        <taxon>Platyhelminthes</taxon>
        <taxon>Cestoda</taxon>
        <taxon>Eucestoda</taxon>
        <taxon>Cyclophyllidea</taxon>
        <taxon>Hymenolepididae</taxon>
        <taxon>Hymenolepis</taxon>
    </lineage>
</organism>